<dbReference type="GO" id="GO:0016787">
    <property type="term" value="F:hydrolase activity"/>
    <property type="evidence" value="ECO:0007669"/>
    <property type="project" value="UniProtKB-KW"/>
</dbReference>
<gene>
    <name evidence="6" type="ORF">ACJ72_07236</name>
</gene>
<dbReference type="STRING" id="1658172.A0A1B7NP57"/>
<evidence type="ECO:0000256" key="5">
    <source>
        <dbReference type="ARBA" id="ARBA00022833"/>
    </source>
</evidence>
<dbReference type="PANTHER" id="PTHR42978:SF2">
    <property type="entry name" value="102 KBASES UNSTABLE REGION: FROM 1 TO 119443"/>
    <property type="match status" value="1"/>
</dbReference>
<proteinExistence type="inferred from homology"/>
<evidence type="ECO:0000313" key="6">
    <source>
        <dbReference type="EMBL" id="OAX78456.1"/>
    </source>
</evidence>
<keyword evidence="3" id="KW-0479">Metal-binding</keyword>
<dbReference type="InterPro" id="IPR051013">
    <property type="entry name" value="MBL_superfamily_lactonases"/>
</dbReference>
<dbReference type="InterPro" id="IPR036866">
    <property type="entry name" value="RibonucZ/Hydroxyglut_hydro"/>
</dbReference>
<protein>
    <submittedName>
        <fullName evidence="6">Uncharacterized protein</fullName>
    </submittedName>
</protein>
<keyword evidence="5" id="KW-0862">Zinc</keyword>
<evidence type="ECO:0000256" key="3">
    <source>
        <dbReference type="ARBA" id="ARBA00022723"/>
    </source>
</evidence>
<dbReference type="Gene3D" id="3.60.15.10">
    <property type="entry name" value="Ribonuclease Z/Hydroxyacylglutathione hydrolase-like"/>
    <property type="match status" value="1"/>
</dbReference>
<dbReference type="GO" id="GO:0046872">
    <property type="term" value="F:metal ion binding"/>
    <property type="evidence" value="ECO:0007669"/>
    <property type="project" value="UniProtKB-KW"/>
</dbReference>
<dbReference type="AlphaFoldDB" id="A0A1B7NP57"/>
<dbReference type="SUPFAM" id="SSF56281">
    <property type="entry name" value="Metallo-hydrolase/oxidoreductase"/>
    <property type="match status" value="1"/>
</dbReference>
<evidence type="ECO:0000313" key="7">
    <source>
        <dbReference type="Proteomes" id="UP000091918"/>
    </source>
</evidence>
<sequence length="196" mass="21640">MATHSQLPAPLSHDAVVNLTLLCGGYIHLDGEEIVQGSDETLICPSMSWLLTHRATGARIIFDLGLRKDADNYIPPVAERIRTRVTISVKEDVFDSLATANVDPTTDIEAVIFSHLHYDHVGDPVEIFRSADKIYRDTAHDVRVYKGTRELAVYPDPNNVGHLTCAHADKEAAHEHLLRVRKLEQGEEGGRGSPCA</sequence>
<dbReference type="OrthoDB" id="10250730at2759"/>
<organism evidence="6 7">
    <name type="scientific">Emergomyces africanus</name>
    <dbReference type="NCBI Taxonomy" id="1955775"/>
    <lineage>
        <taxon>Eukaryota</taxon>
        <taxon>Fungi</taxon>
        <taxon>Dikarya</taxon>
        <taxon>Ascomycota</taxon>
        <taxon>Pezizomycotina</taxon>
        <taxon>Eurotiomycetes</taxon>
        <taxon>Eurotiomycetidae</taxon>
        <taxon>Onygenales</taxon>
        <taxon>Ajellomycetaceae</taxon>
        <taxon>Emergomyces</taxon>
    </lineage>
</organism>
<keyword evidence="7" id="KW-1185">Reference proteome</keyword>
<comment type="similarity">
    <text evidence="2">Belongs to the metallo-beta-lactamase superfamily.</text>
</comment>
<keyword evidence="4" id="KW-0378">Hydrolase</keyword>
<dbReference type="Proteomes" id="UP000091918">
    <property type="component" value="Unassembled WGS sequence"/>
</dbReference>
<comment type="cofactor">
    <cofactor evidence="1">
        <name>Zn(2+)</name>
        <dbReference type="ChEBI" id="CHEBI:29105"/>
    </cofactor>
</comment>
<accession>A0A1B7NP57</accession>
<dbReference type="EMBL" id="LGUA01001508">
    <property type="protein sequence ID" value="OAX78456.1"/>
    <property type="molecule type" value="Genomic_DNA"/>
</dbReference>
<name>A0A1B7NP57_9EURO</name>
<reference evidence="6 7" key="1">
    <citation type="submission" date="2015-07" db="EMBL/GenBank/DDBJ databases">
        <title>Emmonsia species relationships and genome sequence.</title>
        <authorList>
            <person name="Cuomo C.A."/>
            <person name="Schwartz I.S."/>
            <person name="Kenyon C."/>
            <person name="de Hoog G.S."/>
            <person name="Govender N.P."/>
            <person name="Botha A."/>
            <person name="Moreno L."/>
            <person name="de Vries M."/>
            <person name="Munoz J.F."/>
            <person name="Stielow J.B."/>
        </authorList>
    </citation>
    <scope>NUCLEOTIDE SEQUENCE [LARGE SCALE GENOMIC DNA]</scope>
    <source>
        <strain evidence="6 7">CBS 136260</strain>
    </source>
</reference>
<evidence type="ECO:0000256" key="4">
    <source>
        <dbReference type="ARBA" id="ARBA00022801"/>
    </source>
</evidence>
<dbReference type="PANTHER" id="PTHR42978">
    <property type="entry name" value="QUORUM-QUENCHING LACTONASE YTNP-RELATED-RELATED"/>
    <property type="match status" value="1"/>
</dbReference>
<evidence type="ECO:0000256" key="2">
    <source>
        <dbReference type="ARBA" id="ARBA00007749"/>
    </source>
</evidence>
<evidence type="ECO:0000256" key="1">
    <source>
        <dbReference type="ARBA" id="ARBA00001947"/>
    </source>
</evidence>
<comment type="caution">
    <text evidence="6">The sequence shown here is derived from an EMBL/GenBank/DDBJ whole genome shotgun (WGS) entry which is preliminary data.</text>
</comment>